<dbReference type="GO" id="GO:0005829">
    <property type="term" value="C:cytosol"/>
    <property type="evidence" value="ECO:0007669"/>
    <property type="project" value="TreeGrafter"/>
</dbReference>
<dbReference type="RefSeq" id="WP_175165334.1">
    <property type="nucleotide sequence ID" value="NZ_CADIKI010000024.1"/>
</dbReference>
<dbReference type="AlphaFoldDB" id="A0A6J5GY53"/>
<gene>
    <name evidence="7" type="ORF">LMG27177_06224</name>
</gene>
<keyword evidence="2 4" id="KW-0560">Oxidoreductase</keyword>
<name>A0A6J5GY53_9BURK</name>
<dbReference type="InterPro" id="IPR036291">
    <property type="entry name" value="NAD(P)-bd_dom_sf"/>
</dbReference>
<feature type="domain" description="D-isomer specific 2-hydroxyacid dehydrogenase NAD-binding" evidence="6">
    <location>
        <begin position="113"/>
        <end position="283"/>
    </location>
</feature>
<dbReference type="GO" id="GO:0030267">
    <property type="term" value="F:glyoxylate reductase (NADPH) activity"/>
    <property type="evidence" value="ECO:0007669"/>
    <property type="project" value="TreeGrafter"/>
</dbReference>
<comment type="similarity">
    <text evidence="4">Belongs to the D-isomer specific 2-hydroxyacid dehydrogenase family.</text>
</comment>
<reference evidence="7 8" key="1">
    <citation type="submission" date="2020-04" db="EMBL/GenBank/DDBJ databases">
        <authorList>
            <person name="De Canck E."/>
        </authorList>
    </citation>
    <scope>NUCLEOTIDE SEQUENCE [LARGE SCALE GENOMIC DNA]</scope>
    <source>
        <strain evidence="7 8">LMG 27177</strain>
    </source>
</reference>
<dbReference type="GO" id="GO:0051287">
    <property type="term" value="F:NAD binding"/>
    <property type="evidence" value="ECO:0007669"/>
    <property type="project" value="InterPro"/>
</dbReference>
<dbReference type="Proteomes" id="UP000494252">
    <property type="component" value="Unassembled WGS sequence"/>
</dbReference>
<dbReference type="EC" id="1.1.1.215" evidence="7"/>
<dbReference type="Pfam" id="PF02826">
    <property type="entry name" value="2-Hacid_dh_C"/>
    <property type="match status" value="1"/>
</dbReference>
<proteinExistence type="inferred from homology"/>
<evidence type="ECO:0000259" key="6">
    <source>
        <dbReference type="Pfam" id="PF02826"/>
    </source>
</evidence>
<dbReference type="PANTHER" id="PTHR10996">
    <property type="entry name" value="2-HYDROXYACID DEHYDROGENASE-RELATED"/>
    <property type="match status" value="1"/>
</dbReference>
<protein>
    <submittedName>
        <fullName evidence="7">2-ketogluconate reductase</fullName>
        <ecNumber evidence="7">1.1.1.215</ecNumber>
    </submittedName>
</protein>
<keyword evidence="3" id="KW-0520">NAD</keyword>
<dbReference type="CDD" id="cd12156">
    <property type="entry name" value="HPPR"/>
    <property type="match status" value="1"/>
</dbReference>
<dbReference type="Gene3D" id="3.40.50.720">
    <property type="entry name" value="NAD(P)-binding Rossmann-like Domain"/>
    <property type="match status" value="2"/>
</dbReference>
<dbReference type="Pfam" id="PF00389">
    <property type="entry name" value="2-Hacid_dh"/>
    <property type="match status" value="1"/>
</dbReference>
<keyword evidence="8" id="KW-1185">Reference proteome</keyword>
<dbReference type="GO" id="GO:0016618">
    <property type="term" value="F:hydroxypyruvate reductase [NAD(P)H] activity"/>
    <property type="evidence" value="ECO:0007669"/>
    <property type="project" value="TreeGrafter"/>
</dbReference>
<dbReference type="PANTHER" id="PTHR10996:SF178">
    <property type="entry name" value="2-HYDROXYACID DEHYDROGENASE YGL185C-RELATED"/>
    <property type="match status" value="1"/>
</dbReference>
<evidence type="ECO:0000256" key="1">
    <source>
        <dbReference type="ARBA" id="ARBA00022857"/>
    </source>
</evidence>
<dbReference type="SUPFAM" id="SSF52283">
    <property type="entry name" value="Formate/glycerate dehydrogenase catalytic domain-like"/>
    <property type="match status" value="1"/>
</dbReference>
<evidence type="ECO:0000256" key="3">
    <source>
        <dbReference type="ARBA" id="ARBA00023027"/>
    </source>
</evidence>
<accession>A0A6J5GY53</accession>
<feature type="domain" description="D-isomer specific 2-hydroxyacid dehydrogenase catalytic" evidence="5">
    <location>
        <begin position="32"/>
        <end position="312"/>
    </location>
</feature>
<dbReference type="EMBL" id="CADIKI010000024">
    <property type="protein sequence ID" value="CAB3807036.1"/>
    <property type="molecule type" value="Genomic_DNA"/>
</dbReference>
<evidence type="ECO:0000313" key="8">
    <source>
        <dbReference type="Proteomes" id="UP000494252"/>
    </source>
</evidence>
<dbReference type="GO" id="GO:0008873">
    <property type="term" value="F:gluconate 2-dehydrogenase activity"/>
    <property type="evidence" value="ECO:0007669"/>
    <property type="project" value="UniProtKB-EC"/>
</dbReference>
<keyword evidence="1" id="KW-0521">NADP</keyword>
<evidence type="ECO:0000313" key="7">
    <source>
        <dbReference type="EMBL" id="CAB3807036.1"/>
    </source>
</evidence>
<evidence type="ECO:0000259" key="5">
    <source>
        <dbReference type="Pfam" id="PF00389"/>
    </source>
</evidence>
<dbReference type="InterPro" id="IPR050223">
    <property type="entry name" value="D-isomer_2-hydroxyacid_DH"/>
</dbReference>
<organism evidence="7 8">
    <name type="scientific">Paraburkholderia fynbosensis</name>
    <dbReference type="NCBI Taxonomy" id="1200993"/>
    <lineage>
        <taxon>Bacteria</taxon>
        <taxon>Pseudomonadati</taxon>
        <taxon>Pseudomonadota</taxon>
        <taxon>Betaproteobacteria</taxon>
        <taxon>Burkholderiales</taxon>
        <taxon>Burkholderiaceae</taxon>
        <taxon>Paraburkholderia</taxon>
    </lineage>
</organism>
<evidence type="ECO:0000256" key="4">
    <source>
        <dbReference type="RuleBase" id="RU003719"/>
    </source>
</evidence>
<dbReference type="InterPro" id="IPR006140">
    <property type="entry name" value="D-isomer_DH_NAD-bd"/>
</dbReference>
<evidence type="ECO:0000256" key="2">
    <source>
        <dbReference type="ARBA" id="ARBA00023002"/>
    </source>
</evidence>
<dbReference type="FunFam" id="3.40.50.720:FF:000213">
    <property type="entry name" value="Putative 2-hydroxyacid dehydrogenase"/>
    <property type="match status" value="1"/>
</dbReference>
<dbReference type="SUPFAM" id="SSF51735">
    <property type="entry name" value="NAD(P)-binding Rossmann-fold domains"/>
    <property type="match status" value="1"/>
</dbReference>
<dbReference type="InterPro" id="IPR006139">
    <property type="entry name" value="D-isomer_2_OHA_DH_cat_dom"/>
</dbReference>
<sequence length="315" mass="33911">MSESKTLTLQLCPFSEYLEAGLNKHLQIVRWFELDDQAQNQWLEENAARVRAVATGGHIGCPSDLMLRLPSLGIVAINGVGFDKVDLNLAKARRVHVTNTPDVLTDDVADLAVGLIISLLREIPAAHAHVRAGEWPNGDVRLARKVTGRRFGIVGLGRIGSAIASRLKAFGPICYTDIERKDVQYEFHADLNSLARASDVLILASSANASTRHLIKADTYSALGNSGYLVNVARGSLVDEQALIEALNAGTIAGAALDVFEHEPNIPEALLKHPGVVLTPHVASATVETRTRMADIVLGNLEAYVGQRPLLTALV</sequence>